<evidence type="ECO:0008006" key="3">
    <source>
        <dbReference type="Google" id="ProtNLM"/>
    </source>
</evidence>
<evidence type="ECO:0000313" key="1">
    <source>
        <dbReference type="EMBL" id="KOC19240.1"/>
    </source>
</evidence>
<dbReference type="RefSeq" id="WP_053284361.1">
    <property type="nucleotide sequence ID" value="NZ_JNVD01000030.1"/>
</dbReference>
<gene>
    <name evidence="1" type="ORF">GL58_18720</name>
</gene>
<proteinExistence type="predicted"/>
<dbReference type="PATRIC" id="fig|285.49.peg.3871"/>
<organism evidence="1 2">
    <name type="scientific">Comamonas testosteroni</name>
    <name type="common">Pseudomonas testosteroni</name>
    <dbReference type="NCBI Taxonomy" id="285"/>
    <lineage>
        <taxon>Bacteria</taxon>
        <taxon>Pseudomonadati</taxon>
        <taxon>Pseudomonadota</taxon>
        <taxon>Betaproteobacteria</taxon>
        <taxon>Burkholderiales</taxon>
        <taxon>Comamonadaceae</taxon>
        <taxon>Comamonas</taxon>
    </lineage>
</organism>
<protein>
    <recommendedName>
        <fullName evidence="3">Phage gp6-like head-tail connector protein</fullName>
    </recommendedName>
</protein>
<comment type="caution">
    <text evidence="1">The sequence shown here is derived from an EMBL/GenBank/DDBJ whole genome shotgun (WGS) entry which is preliminary data.</text>
</comment>
<reference evidence="2" key="1">
    <citation type="submission" date="2014-06" db="EMBL/GenBank/DDBJ databases">
        <title>Draft genome sequence of C. testosteroni WDL7.</title>
        <authorList>
            <person name="Wu Y."/>
            <person name="Seshan H."/>
            <person name="Arumugam K."/>
        </authorList>
    </citation>
    <scope>NUCLEOTIDE SEQUENCE [LARGE SCALE GENOMIC DNA]</scope>
    <source>
        <strain evidence="2">WDL7</strain>
    </source>
</reference>
<dbReference type="Proteomes" id="UP000037442">
    <property type="component" value="Unassembled WGS sequence"/>
</dbReference>
<dbReference type="AlphaFoldDB" id="A0A0L7MBF7"/>
<name>A0A0L7MBF7_COMTE</name>
<accession>A0A0L7MBF7</accession>
<sequence>MARRIRYSGDPVLTVQDVVAWVRDDLANAEEALIRDVIIPTVTAQCEAETGAAIRQAEYVEDWPAGLLSRALDVGQAVEVLEVKSLASGGQILSPTQYSLQVGQRVSHLTLAGGGSPVRIKYKAGVDFDAYPSVKAWMLLQAGTLFQQRESLITGTIVAELPLKFIGSMLADITVPPRF</sequence>
<evidence type="ECO:0000313" key="2">
    <source>
        <dbReference type="Proteomes" id="UP000037442"/>
    </source>
</evidence>
<dbReference type="EMBL" id="JNVD01000030">
    <property type="protein sequence ID" value="KOC19240.1"/>
    <property type="molecule type" value="Genomic_DNA"/>
</dbReference>